<evidence type="ECO:0000313" key="2">
    <source>
        <dbReference type="EMBL" id="KAH7304415.1"/>
    </source>
</evidence>
<accession>A0A8K0SER7</accession>
<keyword evidence="3" id="KW-1185">Reference proteome</keyword>
<organism evidence="2 3">
    <name type="scientific">Stachybotrys elegans</name>
    <dbReference type="NCBI Taxonomy" id="80388"/>
    <lineage>
        <taxon>Eukaryota</taxon>
        <taxon>Fungi</taxon>
        <taxon>Dikarya</taxon>
        <taxon>Ascomycota</taxon>
        <taxon>Pezizomycotina</taxon>
        <taxon>Sordariomycetes</taxon>
        <taxon>Hypocreomycetidae</taxon>
        <taxon>Hypocreales</taxon>
        <taxon>Stachybotryaceae</taxon>
        <taxon>Stachybotrys</taxon>
    </lineage>
</organism>
<dbReference type="AlphaFoldDB" id="A0A8K0SER7"/>
<gene>
    <name evidence="2" type="ORF">B0I35DRAFT_516801</name>
</gene>
<comment type="caution">
    <text evidence="2">The sequence shown here is derived from an EMBL/GenBank/DDBJ whole genome shotgun (WGS) entry which is preliminary data.</text>
</comment>
<evidence type="ECO:0000256" key="1">
    <source>
        <dbReference type="SAM" id="MobiDB-lite"/>
    </source>
</evidence>
<dbReference type="Proteomes" id="UP000813444">
    <property type="component" value="Unassembled WGS sequence"/>
</dbReference>
<reference evidence="2" key="1">
    <citation type="journal article" date="2021" name="Nat. Commun.">
        <title>Genetic determinants of endophytism in the Arabidopsis root mycobiome.</title>
        <authorList>
            <person name="Mesny F."/>
            <person name="Miyauchi S."/>
            <person name="Thiergart T."/>
            <person name="Pickel B."/>
            <person name="Atanasova L."/>
            <person name="Karlsson M."/>
            <person name="Huettel B."/>
            <person name="Barry K.W."/>
            <person name="Haridas S."/>
            <person name="Chen C."/>
            <person name="Bauer D."/>
            <person name="Andreopoulos W."/>
            <person name="Pangilinan J."/>
            <person name="LaButti K."/>
            <person name="Riley R."/>
            <person name="Lipzen A."/>
            <person name="Clum A."/>
            <person name="Drula E."/>
            <person name="Henrissat B."/>
            <person name="Kohler A."/>
            <person name="Grigoriev I.V."/>
            <person name="Martin F.M."/>
            <person name="Hacquard S."/>
        </authorList>
    </citation>
    <scope>NUCLEOTIDE SEQUENCE</scope>
    <source>
        <strain evidence="2">MPI-CAGE-CH-0235</strain>
    </source>
</reference>
<sequence length="132" mass="14015">MMGEALTMASSVPWATAVCQSSTSTGCLAPASRPNSGRQKRLPSTRHAALKLTNTRGRSGAGKHLTLRNYHLFAISGGGPYAMACLPGLRPRNLMGVTQRLSTPWNGLHNGLSGGYGTRWGMQLGAPIRRPD</sequence>
<feature type="region of interest" description="Disordered" evidence="1">
    <location>
        <begin position="25"/>
        <end position="46"/>
    </location>
</feature>
<dbReference type="EMBL" id="JAGPNK010000023">
    <property type="protein sequence ID" value="KAH7304415.1"/>
    <property type="molecule type" value="Genomic_DNA"/>
</dbReference>
<proteinExistence type="predicted"/>
<protein>
    <submittedName>
        <fullName evidence="2">Uncharacterized protein</fullName>
    </submittedName>
</protein>
<name>A0A8K0SER7_9HYPO</name>
<evidence type="ECO:0000313" key="3">
    <source>
        <dbReference type="Proteomes" id="UP000813444"/>
    </source>
</evidence>